<protein>
    <submittedName>
        <fullName evidence="2">Domain of uncharacterized function DUF1828</fullName>
    </submittedName>
</protein>
<organism evidence="2 3">
    <name type="scientific">Anaerobutyricum hallii</name>
    <dbReference type="NCBI Taxonomy" id="39488"/>
    <lineage>
        <taxon>Bacteria</taxon>
        <taxon>Bacillati</taxon>
        <taxon>Bacillota</taxon>
        <taxon>Clostridia</taxon>
        <taxon>Lachnospirales</taxon>
        <taxon>Lachnospiraceae</taxon>
        <taxon>Anaerobutyricum</taxon>
    </lineage>
</organism>
<gene>
    <name evidence="2" type="ORF">ERS852450_00153</name>
</gene>
<name>A0A173XMS5_9FIRM</name>
<dbReference type="AlphaFoldDB" id="A0A173XMS5"/>
<feature type="domain" description="DUF1828" evidence="1">
    <location>
        <begin position="31"/>
        <end position="118"/>
    </location>
</feature>
<evidence type="ECO:0000313" key="3">
    <source>
        <dbReference type="Proteomes" id="UP000095679"/>
    </source>
</evidence>
<dbReference type="InterPro" id="IPR014960">
    <property type="entry name" value="DUF1828"/>
</dbReference>
<dbReference type="Proteomes" id="UP000095679">
    <property type="component" value="Unassembled WGS sequence"/>
</dbReference>
<accession>A0A173XMS5</accession>
<reference evidence="2 3" key="1">
    <citation type="submission" date="2015-09" db="EMBL/GenBank/DDBJ databases">
        <authorList>
            <consortium name="Pathogen Informatics"/>
        </authorList>
    </citation>
    <scope>NUCLEOTIDE SEQUENCE [LARGE SCALE GENOMIC DNA]</scope>
    <source>
        <strain evidence="2 3">2789STDY5834835</strain>
    </source>
</reference>
<dbReference type="Pfam" id="PF08861">
    <property type="entry name" value="DUF1828"/>
    <property type="match status" value="1"/>
</dbReference>
<dbReference type="RefSeq" id="WP_055297837.1">
    <property type="nucleotide sequence ID" value="NZ_BLYK01000002.1"/>
</dbReference>
<sequence length="129" mass="14876">MSIQKLIDTYAHWLKEEIVFKKMGEFYEITTPFYNNANDCIQIYIRLEGETVLFTDDGYTLNPLYMTGFQLAPAQKKALDSILRQYGVTLNGNALETKSSIETFAQRKHLFLQAIMRVDAFLSDVCLMT</sequence>
<evidence type="ECO:0000259" key="1">
    <source>
        <dbReference type="Pfam" id="PF08861"/>
    </source>
</evidence>
<dbReference type="EMBL" id="CYZL01000001">
    <property type="protein sequence ID" value="CUN52157.1"/>
    <property type="molecule type" value="Genomic_DNA"/>
</dbReference>
<proteinExistence type="predicted"/>
<evidence type="ECO:0000313" key="2">
    <source>
        <dbReference type="EMBL" id="CUN52157.1"/>
    </source>
</evidence>